<sequence length="84" mass="9561">MATLRHPPSQTLIVQYLPLFPTLRVKPHCNHDCVCRAMQPANHSLSECMRLRSSKHIAKTSVRFLTREWISLCILGGSSAKNEF</sequence>
<dbReference type="Proteomes" id="UP000812440">
    <property type="component" value="Chromosome 6"/>
</dbReference>
<comment type="caution">
    <text evidence="1">The sequence shown here is derived from an EMBL/GenBank/DDBJ whole genome shotgun (WGS) entry which is preliminary data.</text>
</comment>
<evidence type="ECO:0000313" key="1">
    <source>
        <dbReference type="EMBL" id="KAG8442734.1"/>
    </source>
</evidence>
<evidence type="ECO:0000313" key="2">
    <source>
        <dbReference type="Proteomes" id="UP000812440"/>
    </source>
</evidence>
<protein>
    <submittedName>
        <fullName evidence="1">Uncharacterized protein</fullName>
    </submittedName>
</protein>
<accession>A0A8T2JGV5</accession>
<organism evidence="1 2">
    <name type="scientific">Hymenochirus boettgeri</name>
    <name type="common">Congo dwarf clawed frog</name>
    <dbReference type="NCBI Taxonomy" id="247094"/>
    <lineage>
        <taxon>Eukaryota</taxon>
        <taxon>Metazoa</taxon>
        <taxon>Chordata</taxon>
        <taxon>Craniata</taxon>
        <taxon>Vertebrata</taxon>
        <taxon>Euteleostomi</taxon>
        <taxon>Amphibia</taxon>
        <taxon>Batrachia</taxon>
        <taxon>Anura</taxon>
        <taxon>Pipoidea</taxon>
        <taxon>Pipidae</taxon>
        <taxon>Pipinae</taxon>
        <taxon>Hymenochirus</taxon>
    </lineage>
</organism>
<reference evidence="1" key="1">
    <citation type="thesis" date="2020" institute="ProQuest LLC" country="789 East Eisenhower Parkway, Ann Arbor, MI, USA">
        <title>Comparative Genomics and Chromosome Evolution.</title>
        <authorList>
            <person name="Mudd A.B."/>
        </authorList>
    </citation>
    <scope>NUCLEOTIDE SEQUENCE</scope>
    <source>
        <strain evidence="1">Female2</strain>
        <tissue evidence="1">Blood</tissue>
    </source>
</reference>
<dbReference type="EMBL" id="JAACNH010000005">
    <property type="protein sequence ID" value="KAG8442734.1"/>
    <property type="molecule type" value="Genomic_DNA"/>
</dbReference>
<keyword evidence="2" id="KW-1185">Reference proteome</keyword>
<gene>
    <name evidence="1" type="ORF">GDO86_011510</name>
</gene>
<dbReference type="AlphaFoldDB" id="A0A8T2JGV5"/>
<name>A0A8T2JGV5_9PIPI</name>
<proteinExistence type="predicted"/>